<protein>
    <submittedName>
        <fullName evidence="1">Uncharacterized protein</fullName>
    </submittedName>
</protein>
<evidence type="ECO:0000313" key="2">
    <source>
        <dbReference type="Proteomes" id="UP000828048"/>
    </source>
</evidence>
<proteinExistence type="predicted"/>
<reference evidence="1 2" key="1">
    <citation type="journal article" date="2021" name="Hortic Res">
        <title>High-quality reference genome and annotation aids understanding of berry development for evergreen blueberry (Vaccinium darrowii).</title>
        <authorList>
            <person name="Yu J."/>
            <person name="Hulse-Kemp A.M."/>
            <person name="Babiker E."/>
            <person name="Staton M."/>
        </authorList>
    </citation>
    <scope>NUCLEOTIDE SEQUENCE [LARGE SCALE GENOMIC DNA]</scope>
    <source>
        <strain evidence="2">cv. NJ 8807/NJ 8810</strain>
        <tissue evidence="1">Young leaf</tissue>
    </source>
</reference>
<evidence type="ECO:0000313" key="1">
    <source>
        <dbReference type="EMBL" id="KAH7863415.1"/>
    </source>
</evidence>
<sequence length="243" mass="27410">MFRASTRRSSNGGINVAFINARSYNIVQRRPVPTLRHNIFAFLISSLFDFLDLKYPGNGTVNAFQAYPKTMYVALFGLLFYCFANLPELEPRFTQLSRVGVGLFGSILSVSLTSALFQNPGSFVLYLLCILLFNWQMLCSIIEPFWSWIHGRIAVHLVRVIRLIKSRWFVTPGTENRGGLESENLDDFSENVLKEGQDGRLQTEKRRCSLVGPVADKATKARKGFCANVAQDETTHDGQVFTP</sequence>
<accession>A0ACB7ZCU1</accession>
<keyword evidence="2" id="KW-1185">Reference proteome</keyword>
<dbReference type="Proteomes" id="UP000828048">
    <property type="component" value="Chromosome 12"/>
</dbReference>
<name>A0ACB7ZCU1_9ERIC</name>
<gene>
    <name evidence="1" type="ORF">Vadar_017201</name>
</gene>
<dbReference type="EMBL" id="CM037162">
    <property type="protein sequence ID" value="KAH7863415.1"/>
    <property type="molecule type" value="Genomic_DNA"/>
</dbReference>
<comment type="caution">
    <text evidence="1">The sequence shown here is derived from an EMBL/GenBank/DDBJ whole genome shotgun (WGS) entry which is preliminary data.</text>
</comment>
<organism evidence="1 2">
    <name type="scientific">Vaccinium darrowii</name>
    <dbReference type="NCBI Taxonomy" id="229202"/>
    <lineage>
        <taxon>Eukaryota</taxon>
        <taxon>Viridiplantae</taxon>
        <taxon>Streptophyta</taxon>
        <taxon>Embryophyta</taxon>
        <taxon>Tracheophyta</taxon>
        <taxon>Spermatophyta</taxon>
        <taxon>Magnoliopsida</taxon>
        <taxon>eudicotyledons</taxon>
        <taxon>Gunneridae</taxon>
        <taxon>Pentapetalae</taxon>
        <taxon>asterids</taxon>
        <taxon>Ericales</taxon>
        <taxon>Ericaceae</taxon>
        <taxon>Vaccinioideae</taxon>
        <taxon>Vaccinieae</taxon>
        <taxon>Vaccinium</taxon>
    </lineage>
</organism>